<keyword evidence="5 6" id="KW-0238">DNA-binding</keyword>
<dbReference type="InterPro" id="IPR054475">
    <property type="entry name" value="Znf-DPOE"/>
</dbReference>
<feature type="region of interest" description="Disordered" evidence="7">
    <location>
        <begin position="883"/>
        <end position="920"/>
    </location>
</feature>
<dbReference type="GO" id="GO:0006297">
    <property type="term" value="P:nucleotide-excision repair, DNA gap filling"/>
    <property type="evidence" value="ECO:0007669"/>
    <property type="project" value="TreeGrafter"/>
</dbReference>
<keyword evidence="2 6" id="KW-0548">Nucleotidyltransferase</keyword>
<dbReference type="InterPro" id="IPR013697">
    <property type="entry name" value="DNA_pol_e_suA_C"/>
</dbReference>
<keyword evidence="6" id="KW-0408">Iron</keyword>
<sequence>TSAIPLAIFQSEPSVKRHYLRKWLKDSSLHDIDIRQVLDWEYYIERLSGTIQKIVTIPAAMQGLSNPVPRVRHPDWLHKKMLEKNDTLKQRKISDMFVARPVQPRPQTDSNQQMEIADMEDVAGKDNGQRNTGGRPVVNIVKRKRMASESSTHSQSTTLTQSWRDVLGPPPPLGTTKKLFWHGLEFHKKKWAYQAKQRAERNSYDGKRGRFEETDGNAQGIGSRTLARNPGAGTLGAFLRRAQRTLLDTPWQIIQLSETNQPGVFKVWALVGQELHNIQLMVPRIFYVNQRIARNENEGTLWRKCNRTLPRSRPIFNLFQYTVPETLYQQHSQELTADLSRPDTEGIYETQVSLEFRALLRLGCICSVERNEARRLAASGLRDGTDSFSMNQLQFRSLAHHPYLQSGSLRHVYLYHNRAPTGQRAMFGLFLTPSKRAVLFVLDSVRTNQMPNMSTLYNNERNEKIKRGTSENSLPPQTITFEIRVETDARQVYRLIQRALQDYKDEKRGPTLLAIQSPYDLPTLNSLMPGLGEFPLVPIHVQDAEGIWDLNWQRTGARNMVRHYLNSETVLELTTEQARYFHVPVGNLPADPTIFAADLFYARHLMKHNFVLWCSPTDRPDLGGRETDDNRLLTEFEESSSVVTNNPGCYSTVCVELSIDGLAVNTLLQSHHVNDIEGTSSSVSFDTIPQASLEDMMGGQSTVLPSYDETALCSGAFKVLRSMVSAWLRDVSVYRNVFADFQILHFYRYLYIYNLKIYFIYVYMHEYFLLWLRSPSALLYDPALRRTLHNLMKKLFIQLVAEFKRLGSVIVYANFNKIIICTKKRNIEDAIGYVEFVVQSIRNKELFHSIDISYQQCWQYLMWLDPSNHGGVQGKLPSGLNDTLSEQNEVHRSTDRSKKETAKKRHNTGRPEATDDGDKLRNCSIEEKGYEPAIVMNWNVVEHLRNVGGCREYFSTIIAGYISAIYQHLQEVDQPQTPVRQFAKELIAGEMAQKLYRLTQTIHEKSLKEAKNVNRVRDEEEVPWVDGSHTKYEKVALEFVKTVCKVLSLDSSVQEEVTRVRRNMLRLVNIGEFSDEAIWHDPCVSFVLPEVICKACNHCRDIDLCKDSYCAIENDNHVWQCPLCHTSYDNNEIEYLLIDIMHRKAMAYTLQDLQCKKCFQIKMENMAEYCSCAGDFQTLNSRDDLAKHLKIFHGIAKYFKMPVLLEIVEMNMKMNPGLVT</sequence>
<dbReference type="GO" id="GO:0006272">
    <property type="term" value="P:leading strand elongation"/>
    <property type="evidence" value="ECO:0007669"/>
    <property type="project" value="TreeGrafter"/>
</dbReference>
<evidence type="ECO:0000256" key="2">
    <source>
        <dbReference type="ARBA" id="ARBA00022695"/>
    </source>
</evidence>
<feature type="region of interest" description="Disordered" evidence="7">
    <location>
        <begin position="144"/>
        <end position="169"/>
    </location>
</feature>
<dbReference type="GO" id="GO:0045004">
    <property type="term" value="P:DNA replication proofreading"/>
    <property type="evidence" value="ECO:0007669"/>
    <property type="project" value="TreeGrafter"/>
</dbReference>
<proteinExistence type="inferred from homology"/>
<feature type="compositionally biased region" description="Basic and acidic residues" evidence="7">
    <location>
        <begin position="203"/>
        <end position="213"/>
    </location>
</feature>
<dbReference type="PANTHER" id="PTHR10670:SF0">
    <property type="entry name" value="DNA POLYMERASE EPSILON CATALYTIC SUBUNIT A"/>
    <property type="match status" value="1"/>
</dbReference>
<dbReference type="GO" id="GO:0008622">
    <property type="term" value="C:epsilon DNA polymerase complex"/>
    <property type="evidence" value="ECO:0007669"/>
    <property type="project" value="InterPro"/>
</dbReference>
<keyword evidence="6" id="KW-0863">Zinc-finger</keyword>
<keyword evidence="1 6" id="KW-0808">Transferase</keyword>
<evidence type="ECO:0000313" key="9">
    <source>
        <dbReference type="EMBL" id="KAJ9600509.1"/>
    </source>
</evidence>
<dbReference type="AlphaFoldDB" id="A0AAD8ESJ1"/>
<dbReference type="InterPro" id="IPR055191">
    <property type="entry name" value="POL2_thumb"/>
</dbReference>
<dbReference type="EMBL" id="JASPKZ010000418">
    <property type="protein sequence ID" value="KAJ9600509.1"/>
    <property type="molecule type" value="Genomic_DNA"/>
</dbReference>
<feature type="compositionally biased region" description="Basic and acidic residues" evidence="7">
    <location>
        <begin position="888"/>
        <end position="900"/>
    </location>
</feature>
<dbReference type="GO" id="GO:0051539">
    <property type="term" value="F:4 iron, 4 sulfur cluster binding"/>
    <property type="evidence" value="ECO:0007669"/>
    <property type="project" value="UniProtKB-KW"/>
</dbReference>
<keyword evidence="6" id="KW-0862">Zinc</keyword>
<evidence type="ECO:0000256" key="6">
    <source>
        <dbReference type="RuleBase" id="RU365029"/>
    </source>
</evidence>
<comment type="function">
    <text evidence="6">DNA polymerase II participates in chromosomal DNA replication.</text>
</comment>
<dbReference type="GO" id="GO:0008310">
    <property type="term" value="F:single-stranded DNA 3'-5' DNA exonuclease activity"/>
    <property type="evidence" value="ECO:0007669"/>
    <property type="project" value="TreeGrafter"/>
</dbReference>
<dbReference type="Pfam" id="PF22634">
    <property type="entry name" value="POL2_thumb"/>
    <property type="match status" value="1"/>
</dbReference>
<keyword evidence="3 6" id="KW-0235">DNA replication</keyword>
<protein>
    <recommendedName>
        <fullName evidence="6">DNA polymerase epsilon catalytic subunit</fullName>
        <ecNumber evidence="6">2.7.7.7</ecNumber>
    </recommendedName>
</protein>
<dbReference type="Pfam" id="PF08490">
    <property type="entry name" value="DUF1744"/>
    <property type="match status" value="2"/>
</dbReference>
<comment type="similarity">
    <text evidence="6">Belongs to the DNA polymerase type-B family.</text>
</comment>
<keyword evidence="6" id="KW-0411">Iron-sulfur</keyword>
<evidence type="ECO:0000256" key="1">
    <source>
        <dbReference type="ARBA" id="ARBA00022679"/>
    </source>
</evidence>
<evidence type="ECO:0000256" key="3">
    <source>
        <dbReference type="ARBA" id="ARBA00022705"/>
    </source>
</evidence>
<organism evidence="9 10">
    <name type="scientific">Diploptera punctata</name>
    <name type="common">Pacific beetle cockroach</name>
    <dbReference type="NCBI Taxonomy" id="6984"/>
    <lineage>
        <taxon>Eukaryota</taxon>
        <taxon>Metazoa</taxon>
        <taxon>Ecdysozoa</taxon>
        <taxon>Arthropoda</taxon>
        <taxon>Hexapoda</taxon>
        <taxon>Insecta</taxon>
        <taxon>Pterygota</taxon>
        <taxon>Neoptera</taxon>
        <taxon>Polyneoptera</taxon>
        <taxon>Dictyoptera</taxon>
        <taxon>Blattodea</taxon>
        <taxon>Blaberoidea</taxon>
        <taxon>Blaberidae</taxon>
        <taxon>Diplopterinae</taxon>
        <taxon>Diploptera</taxon>
    </lineage>
</organism>
<dbReference type="InterPro" id="IPR029703">
    <property type="entry name" value="POL2"/>
</dbReference>
<keyword evidence="6" id="KW-0539">Nucleus</keyword>
<comment type="catalytic activity">
    <reaction evidence="6">
        <text>DNA(n) + a 2'-deoxyribonucleoside 5'-triphosphate = DNA(n+1) + diphosphate</text>
        <dbReference type="Rhea" id="RHEA:22508"/>
        <dbReference type="Rhea" id="RHEA-COMP:17339"/>
        <dbReference type="Rhea" id="RHEA-COMP:17340"/>
        <dbReference type="ChEBI" id="CHEBI:33019"/>
        <dbReference type="ChEBI" id="CHEBI:61560"/>
        <dbReference type="ChEBI" id="CHEBI:173112"/>
        <dbReference type="EC" id="2.7.7.7"/>
    </reaction>
</comment>
<feature type="non-terminal residue" evidence="9">
    <location>
        <position position="1"/>
    </location>
</feature>
<feature type="compositionally biased region" description="Low complexity" evidence="7">
    <location>
        <begin position="148"/>
        <end position="162"/>
    </location>
</feature>
<comment type="cofactor">
    <cofactor evidence="6">
        <name>[4Fe-4S] cluster</name>
        <dbReference type="ChEBI" id="CHEBI:49883"/>
    </cofactor>
</comment>
<feature type="domain" description="DNA polymerase epsilon catalytic subunit A C-terminal" evidence="8">
    <location>
        <begin position="452"/>
        <end position="872"/>
    </location>
</feature>
<dbReference type="GO" id="GO:0006287">
    <property type="term" value="P:base-excision repair, gap-filling"/>
    <property type="evidence" value="ECO:0007669"/>
    <property type="project" value="TreeGrafter"/>
</dbReference>
<reference evidence="9" key="2">
    <citation type="submission" date="2023-05" db="EMBL/GenBank/DDBJ databases">
        <authorList>
            <person name="Fouks B."/>
        </authorList>
    </citation>
    <scope>NUCLEOTIDE SEQUENCE</scope>
    <source>
        <strain evidence="9">Stay&amp;Tobe</strain>
        <tissue evidence="9">Testes</tissue>
    </source>
</reference>
<keyword evidence="10" id="KW-1185">Reference proteome</keyword>
<dbReference type="PANTHER" id="PTHR10670">
    <property type="entry name" value="DNA POLYMERASE EPSILON CATALYTIC SUBUNIT A"/>
    <property type="match status" value="1"/>
</dbReference>
<reference evidence="9" key="1">
    <citation type="journal article" date="2023" name="IScience">
        <title>Live-bearing cockroach genome reveals convergent evolutionary mechanisms linked to viviparity in insects and beyond.</title>
        <authorList>
            <person name="Fouks B."/>
            <person name="Harrison M.C."/>
            <person name="Mikhailova A.A."/>
            <person name="Marchal E."/>
            <person name="English S."/>
            <person name="Carruthers M."/>
            <person name="Jennings E.C."/>
            <person name="Chiamaka E.L."/>
            <person name="Frigard R.A."/>
            <person name="Pippel M."/>
            <person name="Attardo G.M."/>
            <person name="Benoit J.B."/>
            <person name="Bornberg-Bauer E."/>
            <person name="Tobe S.S."/>
        </authorList>
    </citation>
    <scope>NUCLEOTIDE SEQUENCE</scope>
    <source>
        <strain evidence="9">Stay&amp;Tobe</strain>
    </source>
</reference>
<comment type="caution">
    <text evidence="9">The sequence shown here is derived from an EMBL/GenBank/DDBJ whole genome shotgun (WGS) entry which is preliminary data.</text>
</comment>
<dbReference type="Proteomes" id="UP001233999">
    <property type="component" value="Unassembled WGS sequence"/>
</dbReference>
<dbReference type="Pfam" id="PF23250">
    <property type="entry name" value="zf_DPOE_2"/>
    <property type="match status" value="1"/>
</dbReference>
<evidence type="ECO:0000259" key="8">
    <source>
        <dbReference type="SMART" id="SM01159"/>
    </source>
</evidence>
<comment type="subcellular location">
    <subcellularLocation>
        <location evidence="6">Nucleus</location>
    </subcellularLocation>
</comment>
<dbReference type="GO" id="GO:0003887">
    <property type="term" value="F:DNA-directed DNA polymerase activity"/>
    <property type="evidence" value="ECO:0007669"/>
    <property type="project" value="UniProtKB-KW"/>
</dbReference>
<evidence type="ECO:0000256" key="7">
    <source>
        <dbReference type="SAM" id="MobiDB-lite"/>
    </source>
</evidence>
<keyword evidence="6" id="KW-0004">4Fe-4S</keyword>
<accession>A0AAD8ESJ1</accession>
<feature type="region of interest" description="Disordered" evidence="7">
    <location>
        <begin position="203"/>
        <end position="227"/>
    </location>
</feature>
<evidence type="ECO:0000256" key="5">
    <source>
        <dbReference type="ARBA" id="ARBA00023125"/>
    </source>
</evidence>
<evidence type="ECO:0000313" key="10">
    <source>
        <dbReference type="Proteomes" id="UP001233999"/>
    </source>
</evidence>
<dbReference type="GO" id="GO:0008270">
    <property type="term" value="F:zinc ion binding"/>
    <property type="evidence" value="ECO:0007669"/>
    <property type="project" value="UniProtKB-KW"/>
</dbReference>
<keyword evidence="4 6" id="KW-0239">DNA-directed DNA polymerase</keyword>
<keyword evidence="6" id="KW-0479">Metal-binding</keyword>
<dbReference type="GO" id="GO:0003677">
    <property type="term" value="F:DNA binding"/>
    <property type="evidence" value="ECO:0007669"/>
    <property type="project" value="UniProtKB-KW"/>
</dbReference>
<evidence type="ECO:0000256" key="4">
    <source>
        <dbReference type="ARBA" id="ARBA00022932"/>
    </source>
</evidence>
<name>A0AAD8ESJ1_DIPPU</name>
<dbReference type="EC" id="2.7.7.7" evidence="6"/>
<dbReference type="SMART" id="SM01159">
    <property type="entry name" value="DUF1744"/>
    <property type="match status" value="1"/>
</dbReference>
<gene>
    <name evidence="9" type="ORF">L9F63_009199</name>
</gene>
<dbReference type="GO" id="GO:0000278">
    <property type="term" value="P:mitotic cell cycle"/>
    <property type="evidence" value="ECO:0007669"/>
    <property type="project" value="TreeGrafter"/>
</dbReference>
<dbReference type="Pfam" id="PF22912">
    <property type="entry name" value="zf-DPOE"/>
    <property type="match status" value="1"/>
</dbReference>